<feature type="compositionally biased region" description="Basic residues" evidence="1">
    <location>
        <begin position="121"/>
        <end position="136"/>
    </location>
</feature>
<feature type="compositionally biased region" description="Basic residues" evidence="1">
    <location>
        <begin position="171"/>
        <end position="187"/>
    </location>
</feature>
<feature type="compositionally biased region" description="Basic and acidic residues" evidence="1">
    <location>
        <begin position="150"/>
        <end position="163"/>
    </location>
</feature>
<feature type="compositionally biased region" description="Basic and acidic residues" evidence="1">
    <location>
        <begin position="1"/>
        <end position="11"/>
    </location>
</feature>
<evidence type="ECO:0000313" key="2">
    <source>
        <dbReference type="EMBL" id="CAA9220924.1"/>
    </source>
</evidence>
<dbReference type="EMBL" id="CADCTB010000044">
    <property type="protein sequence ID" value="CAA9220924.1"/>
    <property type="molecule type" value="Genomic_DNA"/>
</dbReference>
<feature type="non-terminal residue" evidence="2">
    <location>
        <position position="1"/>
    </location>
</feature>
<name>A0A6J4HGR9_9ACTN</name>
<protein>
    <submittedName>
        <fullName evidence="2">Uncharacterized protein</fullName>
    </submittedName>
</protein>
<feature type="region of interest" description="Disordered" evidence="1">
    <location>
        <begin position="1"/>
        <end position="187"/>
    </location>
</feature>
<proteinExistence type="predicted"/>
<evidence type="ECO:0000256" key="1">
    <source>
        <dbReference type="SAM" id="MobiDB-lite"/>
    </source>
</evidence>
<gene>
    <name evidence="2" type="ORF">AVDCRST_MAG10-663</name>
</gene>
<feature type="non-terminal residue" evidence="2">
    <location>
        <position position="187"/>
    </location>
</feature>
<sequence>ARRSKDCRDPSRGGVPGLQPCRLHDESGRPRVRSRTGCGGAGPPEPEPGRRERSGATAVGGSDGPEPVVPAVRQEPGDRGARHVPRQPGPPRQRTAVRERDDASDGRVELRPSRQPDRLMGGRRRRTGHSAAHGRHPYGGGQDRLGSGRAELDRRRPDQDDQRLPLPGPVARRRPLQPRARRGAQDL</sequence>
<feature type="compositionally biased region" description="Basic and acidic residues" evidence="1">
    <location>
        <begin position="96"/>
        <end position="117"/>
    </location>
</feature>
<dbReference type="AlphaFoldDB" id="A0A6J4HGR9"/>
<accession>A0A6J4HGR9</accession>
<reference evidence="2" key="1">
    <citation type="submission" date="2020-02" db="EMBL/GenBank/DDBJ databases">
        <authorList>
            <person name="Meier V. D."/>
        </authorList>
    </citation>
    <scope>NUCLEOTIDE SEQUENCE</scope>
    <source>
        <strain evidence="2">AVDCRST_MAG10</strain>
    </source>
</reference>
<organism evidence="2">
    <name type="scientific">uncultured Acidimicrobiales bacterium</name>
    <dbReference type="NCBI Taxonomy" id="310071"/>
    <lineage>
        <taxon>Bacteria</taxon>
        <taxon>Bacillati</taxon>
        <taxon>Actinomycetota</taxon>
        <taxon>Acidimicrobiia</taxon>
        <taxon>Acidimicrobiales</taxon>
        <taxon>environmental samples</taxon>
    </lineage>
</organism>